<name>A0ABS0Y8X3_9HYPH</name>
<evidence type="ECO:0008006" key="4">
    <source>
        <dbReference type="Google" id="ProtNLM"/>
    </source>
</evidence>
<sequence length="120" mass="13810">MSARVGMSEVSLRQAAEEKLQLERELQKLTQALREAEGQRPKKGQHPDPMEGAPSFEKLVFRRVGLDPSAPRFIIEAARKAYRRALHPDLQPGGRKAEAERRFKEAEGAFDEIWRRRGFR</sequence>
<evidence type="ECO:0000313" key="2">
    <source>
        <dbReference type="EMBL" id="MBJ6128565.1"/>
    </source>
</evidence>
<dbReference type="EMBL" id="JAELXT010000060">
    <property type="protein sequence ID" value="MBJ6128565.1"/>
    <property type="molecule type" value="Genomic_DNA"/>
</dbReference>
<dbReference type="RefSeq" id="WP_199051835.1">
    <property type="nucleotide sequence ID" value="NZ_JAELXT010000060.1"/>
</dbReference>
<gene>
    <name evidence="2" type="ORF">JAO75_24565</name>
</gene>
<dbReference type="Proteomes" id="UP000620670">
    <property type="component" value="Unassembled WGS sequence"/>
</dbReference>
<accession>A0ABS0Y8X3</accession>
<feature type="region of interest" description="Disordered" evidence="1">
    <location>
        <begin position="31"/>
        <end position="53"/>
    </location>
</feature>
<reference evidence="3" key="1">
    <citation type="submission" date="2020-12" db="EMBL/GenBank/DDBJ databases">
        <title>Hymenobacter sp.</title>
        <authorList>
            <person name="Kim M.K."/>
        </authorList>
    </citation>
    <scope>NUCLEOTIDE SEQUENCE [LARGE SCALE GENOMIC DNA]</scope>
    <source>
        <strain evidence="3">BT325</strain>
    </source>
</reference>
<protein>
    <recommendedName>
        <fullName evidence="4">J domain-containing protein</fullName>
    </recommendedName>
</protein>
<feature type="compositionally biased region" description="Basic and acidic residues" evidence="1">
    <location>
        <begin position="34"/>
        <end position="49"/>
    </location>
</feature>
<evidence type="ECO:0000256" key="1">
    <source>
        <dbReference type="SAM" id="MobiDB-lite"/>
    </source>
</evidence>
<keyword evidence="3" id="KW-1185">Reference proteome</keyword>
<comment type="caution">
    <text evidence="2">The sequence shown here is derived from an EMBL/GenBank/DDBJ whole genome shotgun (WGS) entry which is preliminary data.</text>
</comment>
<evidence type="ECO:0000313" key="3">
    <source>
        <dbReference type="Proteomes" id="UP000620670"/>
    </source>
</evidence>
<proteinExistence type="predicted"/>
<organism evidence="2 3">
    <name type="scientific">Microvirga splendida</name>
    <dbReference type="NCBI Taxonomy" id="2795727"/>
    <lineage>
        <taxon>Bacteria</taxon>
        <taxon>Pseudomonadati</taxon>
        <taxon>Pseudomonadota</taxon>
        <taxon>Alphaproteobacteria</taxon>
        <taxon>Hyphomicrobiales</taxon>
        <taxon>Methylobacteriaceae</taxon>
        <taxon>Microvirga</taxon>
    </lineage>
</organism>